<dbReference type="RefSeq" id="WP_160895473.1">
    <property type="nucleotide sequence ID" value="NZ_WUMU01000018.1"/>
</dbReference>
<dbReference type="Proteomes" id="UP000477911">
    <property type="component" value="Unassembled WGS sequence"/>
</dbReference>
<dbReference type="InterPro" id="IPR013022">
    <property type="entry name" value="Xyl_isomerase-like_TIM-brl"/>
</dbReference>
<organism evidence="2 3">
    <name type="scientific">Pseudooceanicola albus</name>
    <dbReference type="NCBI Taxonomy" id="2692189"/>
    <lineage>
        <taxon>Bacteria</taxon>
        <taxon>Pseudomonadati</taxon>
        <taxon>Pseudomonadota</taxon>
        <taxon>Alphaproteobacteria</taxon>
        <taxon>Rhodobacterales</taxon>
        <taxon>Paracoccaceae</taxon>
        <taxon>Pseudooceanicola</taxon>
    </lineage>
</organism>
<dbReference type="PANTHER" id="PTHR12110">
    <property type="entry name" value="HYDROXYPYRUVATE ISOMERASE"/>
    <property type="match status" value="1"/>
</dbReference>
<evidence type="ECO:0000313" key="2">
    <source>
        <dbReference type="EMBL" id="MXN19345.1"/>
    </source>
</evidence>
<evidence type="ECO:0000259" key="1">
    <source>
        <dbReference type="Pfam" id="PF01261"/>
    </source>
</evidence>
<feature type="domain" description="Xylose isomerase-like TIM barrel" evidence="1">
    <location>
        <begin position="28"/>
        <end position="261"/>
    </location>
</feature>
<keyword evidence="3" id="KW-1185">Reference proteome</keyword>
<accession>A0A6L7G5E3</accession>
<comment type="caution">
    <text evidence="2">The sequence shown here is derived from an EMBL/GenBank/DDBJ whole genome shotgun (WGS) entry which is preliminary data.</text>
</comment>
<dbReference type="AlphaFoldDB" id="A0A6L7G5E3"/>
<dbReference type="Gene3D" id="3.20.20.150">
    <property type="entry name" value="Divalent-metal-dependent TIM barrel enzymes"/>
    <property type="match status" value="1"/>
</dbReference>
<protein>
    <submittedName>
        <fullName evidence="2">TIM barrel protein</fullName>
    </submittedName>
</protein>
<dbReference type="PANTHER" id="PTHR12110:SF21">
    <property type="entry name" value="XYLOSE ISOMERASE-LIKE TIM BARREL DOMAIN-CONTAINING PROTEIN"/>
    <property type="match status" value="1"/>
</dbReference>
<dbReference type="Pfam" id="PF01261">
    <property type="entry name" value="AP_endonuc_2"/>
    <property type="match status" value="1"/>
</dbReference>
<dbReference type="SUPFAM" id="SSF51658">
    <property type="entry name" value="Xylose isomerase-like"/>
    <property type="match status" value="1"/>
</dbReference>
<dbReference type="InterPro" id="IPR050312">
    <property type="entry name" value="IolE/XylAMocC-like"/>
</dbReference>
<dbReference type="EMBL" id="WUMU01000018">
    <property type="protein sequence ID" value="MXN19345.1"/>
    <property type="molecule type" value="Genomic_DNA"/>
</dbReference>
<evidence type="ECO:0000313" key="3">
    <source>
        <dbReference type="Proteomes" id="UP000477911"/>
    </source>
</evidence>
<proteinExistence type="predicted"/>
<dbReference type="InterPro" id="IPR036237">
    <property type="entry name" value="Xyl_isomerase-like_sf"/>
</dbReference>
<gene>
    <name evidence="2" type="ORF">GR170_16025</name>
</gene>
<sequence length="276" mass="29881">MMTQTATRPTSFHSGLLSDLPVREAVRMIRDHGYDMAELNAELLPWGPAHIGLDTPVSEIDALAGMGPYSALCIHHRDFGSRDADRRDAARLWGEAMMERAVDLGIPLVHVIPGEETTVTALHEELARAVEAAARRDLTLALEPIVGRQIGTWRTALEAIAAAPGLKINFDPSHLKPMGDDVAEAATRLVPHVVHMHLKDVTGTSETFRFVPIGTGEIDLASMFGALDAGGYAGPVSIEHESHWFVGDARSPSQVLKDGLADIRRLQQEARQAAVS</sequence>
<reference evidence="2 3" key="1">
    <citation type="submission" date="2019-12" db="EMBL/GenBank/DDBJ databases">
        <authorList>
            <person name="Li M."/>
        </authorList>
    </citation>
    <scope>NUCLEOTIDE SEQUENCE [LARGE SCALE GENOMIC DNA]</scope>
    <source>
        <strain evidence="2 3">GBMRC 2024</strain>
    </source>
</reference>
<name>A0A6L7G5E3_9RHOB</name>